<dbReference type="GO" id="GO:0005886">
    <property type="term" value="C:plasma membrane"/>
    <property type="evidence" value="ECO:0007669"/>
    <property type="project" value="TreeGrafter"/>
</dbReference>
<feature type="region of interest" description="Disordered" evidence="11">
    <location>
        <begin position="1780"/>
        <end position="1887"/>
    </location>
</feature>
<feature type="region of interest" description="Disordered" evidence="11">
    <location>
        <begin position="840"/>
        <end position="942"/>
    </location>
</feature>
<dbReference type="GO" id="GO:0015386">
    <property type="term" value="F:potassium:proton antiporter activity"/>
    <property type="evidence" value="ECO:0007669"/>
    <property type="project" value="TreeGrafter"/>
</dbReference>
<dbReference type="GeneID" id="17038796"/>
<feature type="transmembrane region" description="Helical" evidence="12">
    <location>
        <begin position="370"/>
        <end position="390"/>
    </location>
</feature>
<dbReference type="PANTHER" id="PTHR10110">
    <property type="entry name" value="SODIUM/HYDROGEN EXCHANGER"/>
    <property type="match status" value="1"/>
</dbReference>
<feature type="region of interest" description="Disordered" evidence="11">
    <location>
        <begin position="1098"/>
        <end position="1139"/>
    </location>
</feature>
<keyword evidence="2" id="KW-0813">Transport</keyword>
<dbReference type="Pfam" id="PF00999">
    <property type="entry name" value="Na_H_Exchanger"/>
    <property type="match status" value="1"/>
</dbReference>
<protein>
    <recommendedName>
        <fullName evidence="13">Cation/H+ exchanger transmembrane domain-containing protein</fullName>
    </recommendedName>
</protein>
<feature type="compositionally biased region" description="Polar residues" evidence="11">
    <location>
        <begin position="546"/>
        <end position="557"/>
    </location>
</feature>
<reference evidence="14 15" key="1">
    <citation type="journal article" date="2012" name="Genome Biol.">
        <title>The genome of the polar eukaryotic microalga coccomyxa subellipsoidea reveals traits of cold adaptation.</title>
        <authorList>
            <person name="Blanc G."/>
            <person name="Agarkova I."/>
            <person name="Grimwood J."/>
            <person name="Kuo A."/>
            <person name="Brueggeman A."/>
            <person name="Dunigan D."/>
            <person name="Gurnon J."/>
            <person name="Ladunga I."/>
            <person name="Lindquist E."/>
            <person name="Lucas S."/>
            <person name="Pangilinan J."/>
            <person name="Proschold T."/>
            <person name="Salamov A."/>
            <person name="Schmutz J."/>
            <person name="Weeks D."/>
            <person name="Yamada T."/>
            <person name="Claverie J.M."/>
            <person name="Grigoriev I."/>
            <person name="Van Etten J."/>
            <person name="Lomsadze A."/>
            <person name="Borodovsky M."/>
        </authorList>
    </citation>
    <scope>NUCLEOTIDE SEQUENCE [LARGE SCALE GENOMIC DNA]</scope>
    <source>
        <strain evidence="14 15">C-169</strain>
    </source>
</reference>
<comment type="caution">
    <text evidence="14">The sequence shown here is derived from an EMBL/GenBank/DDBJ whole genome shotgun (WGS) entry which is preliminary data.</text>
</comment>
<dbReference type="RefSeq" id="XP_005645361.1">
    <property type="nucleotide sequence ID" value="XM_005645304.1"/>
</dbReference>
<feature type="transmembrane region" description="Helical" evidence="12">
    <location>
        <begin position="293"/>
        <end position="314"/>
    </location>
</feature>
<evidence type="ECO:0000313" key="14">
    <source>
        <dbReference type="EMBL" id="EIE20817.1"/>
    </source>
</evidence>
<gene>
    <name evidence="14" type="ORF">COCSUDRAFT_48419</name>
</gene>
<dbReference type="OrthoDB" id="441412at2759"/>
<evidence type="ECO:0000256" key="2">
    <source>
        <dbReference type="ARBA" id="ARBA00022448"/>
    </source>
</evidence>
<feature type="compositionally biased region" description="Basic residues" evidence="11">
    <location>
        <begin position="1864"/>
        <end position="1880"/>
    </location>
</feature>
<dbReference type="SUPFAM" id="SSF51206">
    <property type="entry name" value="cAMP-binding domain-like"/>
    <property type="match status" value="1"/>
</dbReference>
<proteinExistence type="predicted"/>
<feature type="domain" description="Cation/H+ exchanger transmembrane" evidence="13">
    <location>
        <begin position="57"/>
        <end position="433"/>
    </location>
</feature>
<dbReference type="Gene3D" id="6.10.140.1330">
    <property type="match status" value="1"/>
</dbReference>
<feature type="transmembrane region" description="Helical" evidence="12">
    <location>
        <begin position="334"/>
        <end position="358"/>
    </location>
</feature>
<dbReference type="EMBL" id="AGSI01000014">
    <property type="protein sequence ID" value="EIE20817.1"/>
    <property type="molecule type" value="Genomic_DNA"/>
</dbReference>
<feature type="transmembrane region" description="Helical" evidence="12">
    <location>
        <begin position="200"/>
        <end position="220"/>
    </location>
</feature>
<dbReference type="GO" id="GO:0098719">
    <property type="term" value="P:sodium ion import across plasma membrane"/>
    <property type="evidence" value="ECO:0007669"/>
    <property type="project" value="TreeGrafter"/>
</dbReference>
<comment type="catalytic activity">
    <reaction evidence="10">
        <text>K(+)(in) + H(+)(out) = K(+)(out) + H(+)(in)</text>
        <dbReference type="Rhea" id="RHEA:29467"/>
        <dbReference type="ChEBI" id="CHEBI:15378"/>
        <dbReference type="ChEBI" id="CHEBI:29103"/>
    </reaction>
</comment>
<evidence type="ECO:0000256" key="10">
    <source>
        <dbReference type="ARBA" id="ARBA00047912"/>
    </source>
</evidence>
<evidence type="ECO:0000256" key="9">
    <source>
        <dbReference type="ARBA" id="ARBA00047524"/>
    </source>
</evidence>
<comment type="subcellular location">
    <subcellularLocation>
        <location evidence="1">Membrane</location>
        <topology evidence="1">Multi-pass membrane protein</topology>
    </subcellularLocation>
</comment>
<keyword evidence="6" id="KW-0406">Ion transport</keyword>
<dbReference type="InterPro" id="IPR006153">
    <property type="entry name" value="Cation/H_exchanger_TM"/>
</dbReference>
<organism evidence="14 15">
    <name type="scientific">Coccomyxa subellipsoidea (strain C-169)</name>
    <name type="common">Green microalga</name>
    <dbReference type="NCBI Taxonomy" id="574566"/>
    <lineage>
        <taxon>Eukaryota</taxon>
        <taxon>Viridiplantae</taxon>
        <taxon>Chlorophyta</taxon>
        <taxon>core chlorophytes</taxon>
        <taxon>Trebouxiophyceae</taxon>
        <taxon>Trebouxiophyceae incertae sedis</taxon>
        <taxon>Coccomyxaceae</taxon>
        <taxon>Coccomyxa</taxon>
        <taxon>Coccomyxa subellipsoidea</taxon>
    </lineage>
</organism>
<sequence length="1887" mass="204107">MVAEGDHHADVCVDHKISYSEHYDNKGGILQAFMFPTNGGMGHLGNSIAWWLGIEPYELFLYVFLPPLLLDAAVRIDFFLFKKAWVKILTLAFLVVAGSCGLLIPIMLYVLDLRSDGWTWQYVALFGSMCASTDAVAIVATMKTSGGPRSLRLLLEGESLLNDASSITLFTIFLAEVQDMRNGQTASGGEVLGNIVSKTLWLAVGGALIGLGFGIVMRYILRWMRHLGAGIEQQVAMTFAIGYLSYYTANAPAHVSGVIAVAVFGLYGAATSKWDMSVKVEESGAFDAFWDTIAFIVNAIVFFYSGVACINFFVRSAQELQAQGQLSAFTGTLWRFPLVYLIIFIVRFLLICLFRPLFRLSRQDLPFKEIAFATVAGLRGSVSLILTQAVVVDPASRNAGPEVTKIKAEIVLWTAGFVLMTLVINAPLLPFFLRVSGLAKVPDAKMRMRKRAVHALMSHTNHSIRDLRNDEDEMLRGVDWGGVEKYVDLKECYQHYLDPLYVAPRVRVWYLPWTWCYKPAKKKDTSTHSHSYNGSHHTRGALGKPTNRSMNSSGLDSNFTMMEADRVFGRASEWSMPADLETGFAEDSDTGSGSDSEDGSSDHNELPFLARESVMGARSAQDRANGDKKPVKLNRESQAGPMKLPEAVEAITGVDASHLPHLPGAKDGSKHGGKKGKGKATMSEMQKTSSIGSLDSQALTPRAKSSAKAVQAAACKVVITPGGPLPVPAGAAWSDSISTTNNLSLSYGTPAQERLATATRKLKHLRMKAPGGQSLASGGSLKSIPSPRTAPASGTNSSAPSSQSVHDSQMSLTAPAVEMTNQACGLLLTSRTGILRAATVPGEIEQGPTPRGGSPTVSWHRSVTSGNQRRPPLSNIFPGAGRSSPPRSNLGSTPLEQAGGPPPAEGPARATAPADGEAGESRADAGPSIPKSSSGDDLLKGSVKQAAARGSFTSTMSWPRAVAQGADARPSLLQAFPDAGQPRTPVSPGQQQRLLAAQRLAAARSGTLPSPTSSWNRSIMHGADKHRSLFEAFSGMREGEDPESVSTIGGATGQRYAAAARSGSMPHDPGSSWPRSVMHGPDKHRSLFEAFGNLKPSCAGGDDPSASQSFMQSAIKGPDTRGPLQSAFDNSPAPDQERTWAAGDTNTKALGLALKRQLSEPGGPGSSHPPSTSAPDDEGKGTDAFDAEELDNDATVFHPSDLAERRVRLAIGLKRYFHGKRMEGLLSTGALRVLDNAMDTIIDKPDSIRSGWSILERDASGGRLMRWFAHLVYLLRKTVIRLRRRRPDSNSCWQAVRRGLAWPLLQAGQLAHVVLSKAMLLSCEVALEYMLGLTYSPQVQLMRANAMTGPLLQEVDSELGQVWRFILEREVEAPERFQAIQSYRATMAVLRKQADFVKQLFDSGVVEDAERDELLTPIDRRERQLSRKGPVWRSPMAFDVLRNLPFLRHVPPRAVEVVLRHGQLHMCRNQEMVRSGKDGRGLFIVINGLVRIGYRDPLGNTQEYFLGTGGISGLYHSLTGEHLPGGRLEAVAEGNALGKGPVVFEVHQSAIEIIRRLAANGDATFQQVEVDMFRMAALFVVERLKPWLMTYLAALLATAAPAPLHIHHTPQDNDDDMHEEGPFGADKSFTGALSTTDFDNASMQDIQEVGRARVWDAYLQLVQSLTSSELVELPANVGYRHCSSAVLLRGIISTSGSHCSVVCKTPAGKETSPEQDEMLEYKAPFILPWIVLNKEMAPEQPESFVPFVTGPEGAILMVCTRENAPGVKEASLLDLSSISEDLPKADDSSGGGSEPPNGKTEQEEIDPVSELPAKSSIRRVSTNPNLARHSITRAPPLALSASDTAAVMVSPEGPREDGKESHWWHNRKPPSGASKHRKGRNNGNGLD</sequence>
<dbReference type="GO" id="GO:0051453">
    <property type="term" value="P:regulation of intracellular pH"/>
    <property type="evidence" value="ECO:0007669"/>
    <property type="project" value="TreeGrafter"/>
</dbReference>
<feature type="transmembrane region" description="Helical" evidence="12">
    <location>
        <begin position="59"/>
        <end position="81"/>
    </location>
</feature>
<feature type="transmembrane region" description="Helical" evidence="12">
    <location>
        <begin position="253"/>
        <end position="272"/>
    </location>
</feature>
<evidence type="ECO:0000259" key="13">
    <source>
        <dbReference type="Pfam" id="PF00999"/>
    </source>
</evidence>
<keyword evidence="15" id="KW-1185">Reference proteome</keyword>
<evidence type="ECO:0000256" key="12">
    <source>
        <dbReference type="SAM" id="Phobius"/>
    </source>
</evidence>
<feature type="region of interest" description="Disordered" evidence="11">
    <location>
        <begin position="525"/>
        <end position="557"/>
    </location>
</feature>
<keyword evidence="4 12" id="KW-1133">Transmembrane helix</keyword>
<feature type="compositionally biased region" description="Basic and acidic residues" evidence="11">
    <location>
        <begin position="1853"/>
        <end position="1863"/>
    </location>
</feature>
<dbReference type="InterPro" id="IPR018490">
    <property type="entry name" value="cNMP-bd_dom_sf"/>
</dbReference>
<feature type="region of interest" description="Disordered" evidence="11">
    <location>
        <begin position="1157"/>
        <end position="1184"/>
    </location>
</feature>
<dbReference type="eggNOG" id="KOG1965">
    <property type="taxonomic scope" value="Eukaryota"/>
</dbReference>
<feature type="compositionally biased region" description="Polar residues" evidence="11">
    <location>
        <begin position="792"/>
        <end position="810"/>
    </location>
</feature>
<feature type="transmembrane region" description="Helical" evidence="12">
    <location>
        <begin position="410"/>
        <end position="433"/>
    </location>
</feature>
<dbReference type="PANTHER" id="PTHR10110:SF197">
    <property type="entry name" value="SODIUM_HYDROGEN EXCHANGER"/>
    <property type="match status" value="1"/>
</dbReference>
<feature type="region of interest" description="Disordered" evidence="11">
    <location>
        <begin position="972"/>
        <end position="991"/>
    </location>
</feature>
<evidence type="ECO:0000256" key="5">
    <source>
        <dbReference type="ARBA" id="ARBA00023053"/>
    </source>
</evidence>
<comment type="catalytic activity">
    <reaction evidence="9">
        <text>Na(+)(in) + H(+)(out) = Na(+)(out) + H(+)(in)</text>
        <dbReference type="Rhea" id="RHEA:29419"/>
        <dbReference type="ChEBI" id="CHEBI:15378"/>
        <dbReference type="ChEBI" id="CHEBI:29101"/>
    </reaction>
</comment>
<feature type="region of interest" description="Disordered" evidence="11">
    <location>
        <begin position="768"/>
        <end position="810"/>
    </location>
</feature>
<evidence type="ECO:0000256" key="8">
    <source>
        <dbReference type="ARBA" id="ARBA00023201"/>
    </source>
</evidence>
<accession>I0YQZ8</accession>
<keyword evidence="3 12" id="KW-0812">Transmembrane</keyword>
<evidence type="ECO:0000256" key="6">
    <source>
        <dbReference type="ARBA" id="ARBA00023065"/>
    </source>
</evidence>
<feature type="region of interest" description="Disordered" evidence="11">
    <location>
        <begin position="582"/>
        <end position="642"/>
    </location>
</feature>
<keyword evidence="5" id="KW-0915">Sodium</keyword>
<keyword evidence="8" id="KW-0739">Sodium transport</keyword>
<evidence type="ECO:0000256" key="1">
    <source>
        <dbReference type="ARBA" id="ARBA00004141"/>
    </source>
</evidence>
<evidence type="ECO:0000256" key="3">
    <source>
        <dbReference type="ARBA" id="ARBA00022692"/>
    </source>
</evidence>
<feature type="compositionally biased region" description="Polar residues" evidence="11">
    <location>
        <begin position="855"/>
        <end position="868"/>
    </location>
</feature>
<feature type="region of interest" description="Disordered" evidence="11">
    <location>
        <begin position="657"/>
        <end position="699"/>
    </location>
</feature>
<feature type="compositionally biased region" description="Polar residues" evidence="11">
    <location>
        <begin position="683"/>
        <end position="699"/>
    </location>
</feature>
<evidence type="ECO:0000256" key="11">
    <source>
        <dbReference type="SAM" id="MobiDB-lite"/>
    </source>
</evidence>
<feature type="transmembrane region" description="Helical" evidence="12">
    <location>
        <begin position="88"/>
        <end position="110"/>
    </location>
</feature>
<evidence type="ECO:0000256" key="4">
    <source>
        <dbReference type="ARBA" id="ARBA00022989"/>
    </source>
</evidence>
<name>I0YQZ8_COCSC</name>
<dbReference type="KEGG" id="csl:COCSUDRAFT_48419"/>
<feature type="compositionally biased region" description="Basic and acidic residues" evidence="11">
    <location>
        <begin position="620"/>
        <end position="635"/>
    </location>
</feature>
<feature type="compositionally biased region" description="Acidic residues" evidence="11">
    <location>
        <begin position="584"/>
        <end position="599"/>
    </location>
</feature>
<evidence type="ECO:0000313" key="15">
    <source>
        <dbReference type="Proteomes" id="UP000007264"/>
    </source>
</evidence>
<evidence type="ECO:0000256" key="7">
    <source>
        <dbReference type="ARBA" id="ARBA00023136"/>
    </source>
</evidence>
<dbReference type="GO" id="GO:0015385">
    <property type="term" value="F:sodium:proton antiporter activity"/>
    <property type="evidence" value="ECO:0007669"/>
    <property type="project" value="InterPro"/>
</dbReference>
<feature type="transmembrane region" description="Helical" evidence="12">
    <location>
        <begin position="153"/>
        <end position="175"/>
    </location>
</feature>
<dbReference type="Proteomes" id="UP000007264">
    <property type="component" value="Unassembled WGS sequence"/>
</dbReference>
<feature type="transmembrane region" description="Helical" evidence="12">
    <location>
        <begin position="122"/>
        <end position="141"/>
    </location>
</feature>
<feature type="compositionally biased region" description="Polar residues" evidence="11">
    <location>
        <begin position="885"/>
        <end position="895"/>
    </location>
</feature>
<dbReference type="InterPro" id="IPR018422">
    <property type="entry name" value="Cation/H_exchanger_CPA1"/>
</dbReference>
<keyword evidence="7 12" id="KW-0472">Membrane</keyword>